<keyword evidence="1" id="KW-0732">Signal</keyword>
<evidence type="ECO:0008006" key="4">
    <source>
        <dbReference type="Google" id="ProtNLM"/>
    </source>
</evidence>
<evidence type="ECO:0000256" key="1">
    <source>
        <dbReference type="SAM" id="SignalP"/>
    </source>
</evidence>
<accession>A0A7W3NG29</accession>
<evidence type="ECO:0000313" key="2">
    <source>
        <dbReference type="EMBL" id="MBA9042337.1"/>
    </source>
</evidence>
<dbReference type="Proteomes" id="UP000543174">
    <property type="component" value="Unassembled WGS sequence"/>
</dbReference>
<dbReference type="EMBL" id="JACJHT010000011">
    <property type="protein sequence ID" value="MBA9042337.1"/>
    <property type="molecule type" value="Genomic_DNA"/>
</dbReference>
<sequence length="192" mass="21326">MKRTKTFTRIVATAAITGIATFGSTHVAHLDTTVHAATNQTEINQTAVKNINEIYNAGIKGEVPRLTKDLKFGVSTRDDIRSLFGLPPEGDTGSFDYYHAEMGHPGYAFGYDKNHVISEIRYFGTNVERQTYLGSITEVNLKKQLGQPNFTKKIKNGSLVQTKYTYHAGAYDLEFIFDNATSLNHVNLVSKS</sequence>
<keyword evidence="3" id="KW-1185">Reference proteome</keyword>
<dbReference type="InterPro" id="IPR025453">
    <property type="entry name" value="DUF4309"/>
</dbReference>
<gene>
    <name evidence="2" type="ORF">HNP21_005472</name>
</gene>
<protein>
    <recommendedName>
        <fullName evidence="4">DUF4309 domain-containing protein</fullName>
    </recommendedName>
</protein>
<dbReference type="Pfam" id="PF14172">
    <property type="entry name" value="DUF4309"/>
    <property type="match status" value="1"/>
</dbReference>
<feature type="chain" id="PRO_5039194735" description="DUF4309 domain-containing protein" evidence="1">
    <location>
        <begin position="28"/>
        <end position="192"/>
    </location>
</feature>
<organism evidence="2 3">
    <name type="scientific">Priestia aryabhattai</name>
    <name type="common">Bacillus aryabhattai</name>
    <dbReference type="NCBI Taxonomy" id="412384"/>
    <lineage>
        <taxon>Bacteria</taxon>
        <taxon>Bacillati</taxon>
        <taxon>Bacillota</taxon>
        <taxon>Bacilli</taxon>
        <taxon>Bacillales</taxon>
        <taxon>Bacillaceae</taxon>
        <taxon>Priestia</taxon>
    </lineage>
</organism>
<proteinExistence type="predicted"/>
<dbReference type="AlphaFoldDB" id="A0A7W3NG29"/>
<name>A0A7W3NG29_PRIAR</name>
<reference evidence="2" key="1">
    <citation type="submission" date="2020-08" db="EMBL/GenBank/DDBJ databases">
        <title>Functional genomics of gut bacteria from endangered species of beetles.</title>
        <authorList>
            <person name="Carlos-Shanley C."/>
        </authorList>
    </citation>
    <scope>NUCLEOTIDE SEQUENCE [LARGE SCALE GENOMIC DNA]</scope>
    <source>
        <strain evidence="2">S00060</strain>
    </source>
</reference>
<evidence type="ECO:0000313" key="3">
    <source>
        <dbReference type="Proteomes" id="UP000543174"/>
    </source>
</evidence>
<comment type="caution">
    <text evidence="2">The sequence shown here is derived from an EMBL/GenBank/DDBJ whole genome shotgun (WGS) entry which is preliminary data.</text>
</comment>
<dbReference type="RefSeq" id="WP_182527999.1">
    <property type="nucleotide sequence ID" value="NZ_JACJHT010000011.1"/>
</dbReference>
<feature type="signal peptide" evidence="1">
    <location>
        <begin position="1"/>
        <end position="27"/>
    </location>
</feature>